<evidence type="ECO:0000313" key="6">
    <source>
        <dbReference type="Proteomes" id="UP000053433"/>
    </source>
</evidence>
<proteinExistence type="inferred from homology"/>
<dbReference type="InterPro" id="IPR002220">
    <property type="entry name" value="DapA-like"/>
</dbReference>
<dbReference type="SMART" id="SM01130">
    <property type="entry name" value="DHDPS"/>
    <property type="match status" value="1"/>
</dbReference>
<gene>
    <name evidence="5" type="ORF">ASJ35_14750</name>
</gene>
<comment type="similarity">
    <text evidence="2">Belongs to the DapA family.</text>
</comment>
<dbReference type="GO" id="GO:0008747">
    <property type="term" value="F:N-acetylneuraminate lyase activity"/>
    <property type="evidence" value="ECO:0007669"/>
    <property type="project" value="TreeGrafter"/>
</dbReference>
<feature type="active site" description="Proton donor/acceptor" evidence="3">
    <location>
        <position position="139"/>
    </location>
</feature>
<evidence type="ECO:0000256" key="4">
    <source>
        <dbReference type="PIRSR" id="PIRSR001365-2"/>
    </source>
</evidence>
<dbReference type="PRINTS" id="PR00146">
    <property type="entry name" value="DHPICSNTHASE"/>
</dbReference>
<name>A0A0W7TN59_9FIRM</name>
<keyword evidence="1 2" id="KW-0456">Lyase</keyword>
<dbReference type="EMBL" id="LMUA01000025">
    <property type="protein sequence ID" value="KUE75277.1"/>
    <property type="molecule type" value="Genomic_DNA"/>
</dbReference>
<evidence type="ECO:0000313" key="5">
    <source>
        <dbReference type="EMBL" id="KUE75277.1"/>
    </source>
</evidence>
<dbReference type="RefSeq" id="WP_058723665.1">
    <property type="nucleotide sequence ID" value="NZ_CAQJQL010000117.1"/>
</dbReference>
<evidence type="ECO:0000256" key="2">
    <source>
        <dbReference type="PIRNR" id="PIRNR001365"/>
    </source>
</evidence>
<dbReference type="PANTHER" id="PTHR42849:SF1">
    <property type="entry name" value="N-ACETYLNEURAMINATE LYASE"/>
    <property type="match status" value="1"/>
</dbReference>
<protein>
    <submittedName>
        <fullName evidence="5">N-acetylneuraminate lyase</fullName>
    </submittedName>
</protein>
<feature type="active site" description="Schiff-base intermediate with substrate" evidence="3">
    <location>
        <position position="167"/>
    </location>
</feature>
<sequence length="306" mass="33456">MNDVQKYQGVIPAFYACYDETGEISPERVRTLTRHLAEKGVKGVYVCGSSGECIYQSVGERKTVLENVMAEARGRLTVIAHVACNNTRDSEELARHAEEQGVDAIAAIPPIYFHLPEHAIAAYWNTISAAAPNTDFVIYNIPQLAGVALTMPLFAEMRKNPRVVAVKNSSMPVQDIQMFKDAGGEGFVVFNGPDEQFVGGRCMGADGGIGGTYGVMPELYLKMDECIRSGNISLAQKIQYTCDRIIYAMCGCHGNLYAVMKEIMRRREGLELGGVRPPLPGLAAGDSPKVDQCARMIDEAIETYCK</sequence>
<organism evidence="5 6">
    <name type="scientific">Ruthenibacterium lactatiformans</name>
    <dbReference type="NCBI Taxonomy" id="1550024"/>
    <lineage>
        <taxon>Bacteria</taxon>
        <taxon>Bacillati</taxon>
        <taxon>Bacillota</taxon>
        <taxon>Clostridia</taxon>
        <taxon>Eubacteriales</taxon>
        <taxon>Oscillospiraceae</taxon>
        <taxon>Ruthenibacterium</taxon>
    </lineage>
</organism>
<dbReference type="PIRSF" id="PIRSF001365">
    <property type="entry name" value="DHDPS"/>
    <property type="match status" value="1"/>
</dbReference>
<dbReference type="AlphaFoldDB" id="A0A0W7TN59"/>
<dbReference type="Pfam" id="PF00701">
    <property type="entry name" value="DHDPS"/>
    <property type="match status" value="1"/>
</dbReference>
<feature type="binding site" evidence="4">
    <location>
        <position position="209"/>
    </location>
    <ligand>
        <name>pyruvate</name>
        <dbReference type="ChEBI" id="CHEBI:15361"/>
    </ligand>
</feature>
<dbReference type="PROSITE" id="PS51257">
    <property type="entry name" value="PROKAR_LIPOPROTEIN"/>
    <property type="match status" value="1"/>
</dbReference>
<dbReference type="Proteomes" id="UP000053433">
    <property type="component" value="Unassembled WGS sequence"/>
</dbReference>
<dbReference type="InterPro" id="IPR013785">
    <property type="entry name" value="Aldolase_TIM"/>
</dbReference>
<dbReference type="GO" id="GO:0019262">
    <property type="term" value="P:N-acetylneuraminate catabolic process"/>
    <property type="evidence" value="ECO:0007669"/>
    <property type="project" value="TreeGrafter"/>
</dbReference>
<evidence type="ECO:0000256" key="3">
    <source>
        <dbReference type="PIRSR" id="PIRSR001365-1"/>
    </source>
</evidence>
<comment type="caution">
    <text evidence="5">The sequence shown here is derived from an EMBL/GenBank/DDBJ whole genome shotgun (WGS) entry which is preliminary data.</text>
</comment>
<reference evidence="5 6" key="1">
    <citation type="submission" date="2015-10" db="EMBL/GenBank/DDBJ databases">
        <title>A novel member of the family Ruminococcaceae isolated from human faeces.</title>
        <authorList>
            <person name="Shkoporov A.N."/>
            <person name="Chaplin A.V."/>
            <person name="Motuzova O.V."/>
            <person name="Kafarskaia L.I."/>
            <person name="Efimov B.A."/>
        </authorList>
    </citation>
    <scope>NUCLEOTIDE SEQUENCE [LARGE SCALE GENOMIC DNA]</scope>
    <source>
        <strain evidence="5 6">668</strain>
    </source>
</reference>
<dbReference type="PANTHER" id="PTHR42849">
    <property type="entry name" value="N-ACETYLNEURAMINATE LYASE"/>
    <property type="match status" value="1"/>
</dbReference>
<dbReference type="GO" id="GO:0005829">
    <property type="term" value="C:cytosol"/>
    <property type="evidence" value="ECO:0007669"/>
    <property type="project" value="TreeGrafter"/>
</dbReference>
<dbReference type="Gene3D" id="3.20.20.70">
    <property type="entry name" value="Aldolase class I"/>
    <property type="match status" value="1"/>
</dbReference>
<accession>A0A0W7TN59</accession>
<evidence type="ECO:0000256" key="1">
    <source>
        <dbReference type="ARBA" id="ARBA00023239"/>
    </source>
</evidence>
<dbReference type="SUPFAM" id="SSF51569">
    <property type="entry name" value="Aldolase"/>
    <property type="match status" value="1"/>
</dbReference>